<accession>D7FYZ6</accession>
<dbReference type="EMBL" id="FN648543">
    <property type="protein sequence ID" value="CBJ32613.1"/>
    <property type="molecule type" value="Genomic_DNA"/>
</dbReference>
<dbReference type="Proteomes" id="UP000002630">
    <property type="component" value="Linkage Group LG16"/>
</dbReference>
<protein>
    <submittedName>
        <fullName evidence="1">Uncharacterized protein</fullName>
    </submittedName>
</protein>
<dbReference type="PANTHER" id="PTHR33639">
    <property type="entry name" value="THIOL-DISULFIDE OXIDOREDUCTASE DCC"/>
    <property type="match status" value="1"/>
</dbReference>
<dbReference type="InterPro" id="IPR052927">
    <property type="entry name" value="DCC_oxidoreductase"/>
</dbReference>
<sequence length="114" mass="12844">MMISNSEARNLRFCAQNSEMGVSLLHSFGQDQERLSSIAILDKDGHLYTRSCALVHIMARMDFPFPVGAALLKAVPEPVRDAVYGFVSRRRHVFGTESLSCRIPEESEVERFVL</sequence>
<dbReference type="STRING" id="2880.D7FYZ6"/>
<gene>
    <name evidence="1" type="ORF">Esi_0350_0007</name>
</gene>
<dbReference type="EMBL" id="FN649741">
    <property type="protein sequence ID" value="CBJ32613.1"/>
    <property type="molecule type" value="Genomic_DNA"/>
</dbReference>
<keyword evidence="2" id="KW-1185">Reference proteome</keyword>
<name>D7FYZ6_ECTSI</name>
<evidence type="ECO:0000313" key="2">
    <source>
        <dbReference type="Proteomes" id="UP000002630"/>
    </source>
</evidence>
<organism evidence="1 2">
    <name type="scientific">Ectocarpus siliculosus</name>
    <name type="common">Brown alga</name>
    <name type="synonym">Conferva siliculosa</name>
    <dbReference type="NCBI Taxonomy" id="2880"/>
    <lineage>
        <taxon>Eukaryota</taxon>
        <taxon>Sar</taxon>
        <taxon>Stramenopiles</taxon>
        <taxon>Ochrophyta</taxon>
        <taxon>PX clade</taxon>
        <taxon>Phaeophyceae</taxon>
        <taxon>Ectocarpales</taxon>
        <taxon>Ectocarpaceae</taxon>
        <taxon>Ectocarpus</taxon>
    </lineage>
</organism>
<evidence type="ECO:0000313" key="1">
    <source>
        <dbReference type="EMBL" id="CBJ32613.1"/>
    </source>
</evidence>
<dbReference type="Pfam" id="PF04134">
    <property type="entry name" value="DCC1-like"/>
    <property type="match status" value="1"/>
</dbReference>
<reference evidence="1 2" key="1">
    <citation type="journal article" date="2010" name="Nature">
        <title>The Ectocarpus genome and the independent evolution of multicellularity in brown algae.</title>
        <authorList>
            <person name="Cock J.M."/>
            <person name="Sterck L."/>
            <person name="Rouze P."/>
            <person name="Scornet D."/>
            <person name="Allen A.E."/>
            <person name="Amoutzias G."/>
            <person name="Anthouard V."/>
            <person name="Artiguenave F."/>
            <person name="Aury J.M."/>
            <person name="Badger J.H."/>
            <person name="Beszteri B."/>
            <person name="Billiau K."/>
            <person name="Bonnet E."/>
            <person name="Bothwell J.H."/>
            <person name="Bowler C."/>
            <person name="Boyen C."/>
            <person name="Brownlee C."/>
            <person name="Carrano C.J."/>
            <person name="Charrier B."/>
            <person name="Cho G.Y."/>
            <person name="Coelho S.M."/>
            <person name="Collen J."/>
            <person name="Corre E."/>
            <person name="Da Silva C."/>
            <person name="Delage L."/>
            <person name="Delaroque N."/>
            <person name="Dittami S.M."/>
            <person name="Doulbeau S."/>
            <person name="Elias M."/>
            <person name="Farnham G."/>
            <person name="Gachon C.M."/>
            <person name="Gschloessl B."/>
            <person name="Heesch S."/>
            <person name="Jabbari K."/>
            <person name="Jubin C."/>
            <person name="Kawai H."/>
            <person name="Kimura K."/>
            <person name="Kloareg B."/>
            <person name="Kupper F.C."/>
            <person name="Lang D."/>
            <person name="Le Bail A."/>
            <person name="Leblanc C."/>
            <person name="Lerouge P."/>
            <person name="Lohr M."/>
            <person name="Lopez P.J."/>
            <person name="Martens C."/>
            <person name="Maumus F."/>
            <person name="Michel G."/>
            <person name="Miranda-Saavedra D."/>
            <person name="Morales J."/>
            <person name="Moreau H."/>
            <person name="Motomura T."/>
            <person name="Nagasato C."/>
            <person name="Napoli C.A."/>
            <person name="Nelson D.R."/>
            <person name="Nyvall-Collen P."/>
            <person name="Peters A.F."/>
            <person name="Pommier C."/>
            <person name="Potin P."/>
            <person name="Poulain J."/>
            <person name="Quesneville H."/>
            <person name="Read B."/>
            <person name="Rensing S.A."/>
            <person name="Ritter A."/>
            <person name="Rousvoal S."/>
            <person name="Samanta M."/>
            <person name="Samson G."/>
            <person name="Schroeder D.C."/>
            <person name="Segurens B."/>
            <person name="Strittmatter M."/>
            <person name="Tonon T."/>
            <person name="Tregear J.W."/>
            <person name="Valentin K."/>
            <person name="von Dassow P."/>
            <person name="Yamagishi T."/>
            <person name="Van de Peer Y."/>
            <person name="Wincker P."/>
        </authorList>
    </citation>
    <scope>NUCLEOTIDE SEQUENCE [LARGE SCALE GENOMIC DNA]</scope>
    <source>
        <strain evidence="2">Ec32 / CCAP1310/4</strain>
    </source>
</reference>
<dbReference type="GO" id="GO:0015035">
    <property type="term" value="F:protein-disulfide reductase activity"/>
    <property type="evidence" value="ECO:0007669"/>
    <property type="project" value="InterPro"/>
</dbReference>
<dbReference type="InterPro" id="IPR007263">
    <property type="entry name" value="DCC1-like"/>
</dbReference>
<dbReference type="OrthoDB" id="1921868at2759"/>
<proteinExistence type="predicted"/>
<dbReference type="AlphaFoldDB" id="D7FYZ6"/>
<dbReference type="InParanoid" id="D7FYZ6"/>
<dbReference type="PANTHER" id="PTHR33639:SF2">
    <property type="entry name" value="DUF393 DOMAIN-CONTAINING PROTEIN"/>
    <property type="match status" value="1"/>
</dbReference>